<dbReference type="Gene3D" id="1.25.40.10">
    <property type="entry name" value="Tetratricopeptide repeat domain"/>
    <property type="match status" value="1"/>
</dbReference>
<dbReference type="PATRIC" id="fig|153151.4.peg.64"/>
<dbReference type="PROSITE" id="PS50943">
    <property type="entry name" value="HTH_CROC1"/>
    <property type="match status" value="1"/>
</dbReference>
<accession>A0A150MUP2</accession>
<evidence type="ECO:0000313" key="3">
    <source>
        <dbReference type="EMBL" id="KYD28188.1"/>
    </source>
</evidence>
<dbReference type="SUPFAM" id="SSF47413">
    <property type="entry name" value="lambda repressor-like DNA-binding domains"/>
    <property type="match status" value="1"/>
</dbReference>
<evidence type="ECO:0000259" key="2">
    <source>
        <dbReference type="PROSITE" id="PS50943"/>
    </source>
</evidence>
<keyword evidence="1" id="KW-0175">Coiled coil</keyword>
<evidence type="ECO:0000256" key="1">
    <source>
        <dbReference type="SAM" id="Coils"/>
    </source>
</evidence>
<name>A0A150MUP2_9BACL</name>
<sequence length="119" mass="14211">MNIGQIIKIKRKELGLTQSEVCEGICSVTHLSKIENNTTNVADDVIQLICKRLNINIEEEKKRIENIELILNKFYEAMIFGKEEMVDEIRDKLEEEYYYIENSDLYILYNLYLMRYYIS</sequence>
<dbReference type="SMART" id="SM00530">
    <property type="entry name" value="HTH_XRE"/>
    <property type="match status" value="1"/>
</dbReference>
<dbReference type="InterPro" id="IPR010982">
    <property type="entry name" value="Lambda_DNA-bd_dom_sf"/>
</dbReference>
<organism evidence="3 4">
    <name type="scientific">Parageobacillus toebii</name>
    <dbReference type="NCBI Taxonomy" id="153151"/>
    <lineage>
        <taxon>Bacteria</taxon>
        <taxon>Bacillati</taxon>
        <taxon>Bacillota</taxon>
        <taxon>Bacilli</taxon>
        <taxon>Bacillales</taxon>
        <taxon>Anoxybacillaceae</taxon>
        <taxon>Parageobacillus</taxon>
    </lineage>
</organism>
<feature type="domain" description="HTH cro/C1-type" evidence="2">
    <location>
        <begin position="7"/>
        <end position="60"/>
    </location>
</feature>
<dbReference type="Pfam" id="PF01381">
    <property type="entry name" value="HTH_3"/>
    <property type="match status" value="1"/>
</dbReference>
<dbReference type="PANTHER" id="PTHR37038">
    <property type="entry name" value="TRANSCRIPTIONAL REGULATOR-RELATED"/>
    <property type="match status" value="1"/>
</dbReference>
<dbReference type="InterPro" id="IPR011990">
    <property type="entry name" value="TPR-like_helical_dom_sf"/>
</dbReference>
<proteinExistence type="predicted"/>
<feature type="coiled-coil region" evidence="1">
    <location>
        <begin position="50"/>
        <end position="77"/>
    </location>
</feature>
<dbReference type="GO" id="GO:0003677">
    <property type="term" value="F:DNA binding"/>
    <property type="evidence" value="ECO:0007669"/>
    <property type="project" value="InterPro"/>
</dbReference>
<dbReference type="CDD" id="cd00093">
    <property type="entry name" value="HTH_XRE"/>
    <property type="match status" value="1"/>
</dbReference>
<dbReference type="AlphaFoldDB" id="A0A150MUP2"/>
<dbReference type="InterPro" id="IPR001387">
    <property type="entry name" value="Cro/C1-type_HTH"/>
</dbReference>
<comment type="caution">
    <text evidence="3">The sequence shown here is derived from an EMBL/GenBank/DDBJ whole genome shotgun (WGS) entry which is preliminary data.</text>
</comment>
<dbReference type="InterPro" id="IPR053163">
    <property type="entry name" value="HTH-type_regulator_Rgg"/>
</dbReference>
<protein>
    <recommendedName>
        <fullName evidence="2">HTH cro/C1-type domain-containing protein</fullName>
    </recommendedName>
</protein>
<gene>
    <name evidence="3" type="ORF">B4110_3731</name>
</gene>
<dbReference type="RefSeq" id="WP_062678440.1">
    <property type="nucleotide sequence ID" value="NZ_LQYW01000083.1"/>
</dbReference>
<reference evidence="3 4" key="1">
    <citation type="submission" date="2016-01" db="EMBL/GenBank/DDBJ databases">
        <title>Draft Genome Sequences of Seven Thermophilic Sporeformers Isolated from Foods.</title>
        <authorList>
            <person name="Berendsen E.M."/>
            <person name="Wells-Bennik M.H."/>
            <person name="Krawcyk A.O."/>
            <person name="De Jong A."/>
            <person name="Holsappel S."/>
            <person name="Eijlander R.T."/>
            <person name="Kuipers O.P."/>
        </authorList>
    </citation>
    <scope>NUCLEOTIDE SEQUENCE [LARGE SCALE GENOMIC DNA]</scope>
    <source>
        <strain evidence="3 4">B4110</strain>
    </source>
</reference>
<evidence type="ECO:0000313" key="4">
    <source>
        <dbReference type="Proteomes" id="UP000075324"/>
    </source>
</evidence>
<dbReference type="EMBL" id="LQYW01000083">
    <property type="protein sequence ID" value="KYD28188.1"/>
    <property type="molecule type" value="Genomic_DNA"/>
</dbReference>
<dbReference type="Proteomes" id="UP000075324">
    <property type="component" value="Unassembled WGS sequence"/>
</dbReference>
<dbReference type="PANTHER" id="PTHR37038:SF14">
    <property type="entry name" value="TRANSCRIPTIONAL ACTIVATOR"/>
    <property type="match status" value="1"/>
</dbReference>